<accession>A0ABT0PSU1</accession>
<evidence type="ECO:0000259" key="1">
    <source>
        <dbReference type="Pfam" id="PF24346"/>
    </source>
</evidence>
<feature type="domain" description="DUF7507" evidence="1">
    <location>
        <begin position="315"/>
        <end position="403"/>
    </location>
</feature>
<dbReference type="Pfam" id="PF24346">
    <property type="entry name" value="DUF7507"/>
    <property type="match status" value="7"/>
</dbReference>
<feature type="domain" description="DUF7507" evidence="1">
    <location>
        <begin position="813"/>
        <end position="911"/>
    </location>
</feature>
<dbReference type="NCBIfam" id="TIGR04131">
    <property type="entry name" value="Bac_Flav_CTERM"/>
    <property type="match status" value="1"/>
</dbReference>
<feature type="domain" description="DUF7507" evidence="1">
    <location>
        <begin position="938"/>
        <end position="1045"/>
    </location>
</feature>
<feature type="domain" description="DUF7507" evidence="1">
    <location>
        <begin position="689"/>
        <end position="787"/>
    </location>
</feature>
<dbReference type="EMBL" id="JAMFMA010000001">
    <property type="protein sequence ID" value="MCL6273523.1"/>
    <property type="molecule type" value="Genomic_DNA"/>
</dbReference>
<name>A0ABT0PSU1_9FLAO</name>
<comment type="caution">
    <text evidence="2">The sequence shown here is derived from an EMBL/GenBank/DDBJ whole genome shotgun (WGS) entry which is preliminary data.</text>
</comment>
<dbReference type="RefSeq" id="WP_249656696.1">
    <property type="nucleotide sequence ID" value="NZ_JAMFMA010000001.1"/>
</dbReference>
<gene>
    <name evidence="2" type="ORF">M3P19_05845</name>
</gene>
<sequence>MFLSLLNSKSKTKYAIGATIILAGVLLGNAPGKASNATSNTALVAGLQVVLQGETVNWAGEKPGCEYVEYNILIINTGTNNESLTDFIIEDPGDPQFIVDMSSLSGDLNNNGIMEPTENWDLKARRVIEDIHITDQEISNWVTVTAQVVGAATGTTVSDTSHPTDFKGDEPTFTFVPCQGDSGISLIKTFELEGALGDSDGCAFIKYRFEVRHEGDLGDAYEPFALYDPSIPGFSPTLEFGDNGNDILDSGETWVFTETVPITASDIVTGQVVNQAFFEAVLYDSSPLVMGYDISDYENTTEDRPTVVDLTGCQPQFGLLKTGSIKDCKEIEYSYTVTNLSSNLTYANVTITDDNIEIIPAGPFGDVDNLNELEPGETWTFTAAYQLKEADLMAGSIGNGSEVALEVLEYPGFFFTDRSHPSDLFDDGPTISDLTVCVPGISLIKKEALDGNCENINYEFTVVNESQNNQELENLEITDPLITIPNLPDSGDSDLDNILDPDETWVFTASYAITATDLTNGQVDNQASISANVLGFPGIIVNDLSHPTDPTLDGDTTTDLSGCVPNINIIKTGTVDGTCTNIDYTFTVNNNGNVDLNIDSIEDPLLVAPPTYVSGDGNIIGVLEVGETWEYTASYPITATDLNNGQVNNRATVDAHVAAQPAITVSDESHPSDIALDDDTTTDLSGCVPNINILKTGAVDGTCTNINYTFNVNNNGNVELNIDSIDDLLLPVPPTYVSGDDDLDGLLDVGETWEYNASYPITATDLNNGQVDNRATVNAHMAAQPAITLSDESHPFDIAMDGDTTTSLLGCIPSITIVKSGVISQDCTTIDYTFVVANPGNQDLMDIEILDDKVTVPNTPDSGDFDDDGILDMGETWTYTASYLLTATDVNNGVVNNQATVEADAVSLPDVTVLDDSHPSDHLLDGMTVTDVTSCQVPRIGLIKQGQLSDLDQDDCDESILYTFTVLNNGNADLVNLELVDPLLMGIVAGPKTGSDDGDDGVLSIGETWTYESYYAITEQNQTDGDVTNQATVTAWTQGDVEVSDDSDDTSYDENDATQTLLSNTCVNTEVGIALIKLGYLTDLNDDECPEAITYSFIVSNRGSEPLNNIILEDNLLDAETEYTLSEGDDNSNGILDLGEEWTFTASYVLTAKDLETGYVENQAVVAAQSVVSQQSVLDFSDDNSFDENDTTRTTVIDGCDPDNPIDPEDPINQEFEVFTGITPNGDGINDFFRINGVENFPENSLKIFNRWGVLVYEAEGYGIGNNLFTGVSEGRATISQQRTLPSGTYFYTLKFDEENNPGQATYSGYLYINRD</sequence>
<keyword evidence="3" id="KW-1185">Reference proteome</keyword>
<organism evidence="2 3">
    <name type="scientific">Flagellimonas spongiicola</name>
    <dbReference type="NCBI Taxonomy" id="2942208"/>
    <lineage>
        <taxon>Bacteria</taxon>
        <taxon>Pseudomonadati</taxon>
        <taxon>Bacteroidota</taxon>
        <taxon>Flavobacteriia</taxon>
        <taxon>Flavobacteriales</taxon>
        <taxon>Flavobacteriaceae</taxon>
        <taxon>Flagellimonas</taxon>
    </lineage>
</organism>
<dbReference type="InterPro" id="IPR055354">
    <property type="entry name" value="DUF7507"/>
</dbReference>
<proteinExistence type="predicted"/>
<reference evidence="2 3" key="1">
    <citation type="submission" date="2022-05" db="EMBL/GenBank/DDBJ databases">
        <authorList>
            <person name="Park J.-S."/>
        </authorList>
    </citation>
    <scope>NUCLEOTIDE SEQUENCE [LARGE SCALE GENOMIC DNA]</scope>
    <source>
        <strain evidence="2 3">2012CJ35-5</strain>
    </source>
</reference>
<feature type="domain" description="DUF7507" evidence="1">
    <location>
        <begin position="439"/>
        <end position="532"/>
    </location>
</feature>
<dbReference type="InterPro" id="IPR026341">
    <property type="entry name" value="T9SS_type_B"/>
</dbReference>
<dbReference type="Pfam" id="PF13585">
    <property type="entry name" value="CHU_C"/>
    <property type="match status" value="1"/>
</dbReference>
<feature type="domain" description="DUF7507" evidence="1">
    <location>
        <begin position="565"/>
        <end position="664"/>
    </location>
</feature>
<dbReference type="Proteomes" id="UP001203607">
    <property type="component" value="Unassembled WGS sequence"/>
</dbReference>
<feature type="domain" description="DUF7507" evidence="1">
    <location>
        <begin position="1074"/>
        <end position="1171"/>
    </location>
</feature>
<evidence type="ECO:0000313" key="3">
    <source>
        <dbReference type="Proteomes" id="UP001203607"/>
    </source>
</evidence>
<evidence type="ECO:0000313" key="2">
    <source>
        <dbReference type="EMBL" id="MCL6273523.1"/>
    </source>
</evidence>
<protein>
    <submittedName>
        <fullName evidence="2">Gliding motility-associated C-terminal domain-containing protein</fullName>
    </submittedName>
</protein>